<sequence>MAVQLPSPPLSPGSDPGLDLDPDPVAHDPRGQGLAVLWECDRPEVDICFVHGLAGTREGTWRAKGREKPWPQEFLPPAIPTARIMTFGYDAQIFVKDPGAGSRSRSGRSSGSSVSKWRTVLKSSGGGSTNRLRDHATNLLSDLYIKRSRGRGRPIIFVAHSLGGLLCKEALLMAEKEQPGSPNGDIFSSTWGIAFLGTPHRGSTAAREMRYLAAALERYTSASLLDNIDILAPDSQYLDSMRRDFADLLGRRASKTPINIVCFYEELKTETHLLSSNAQHIVPKASATLDGFRSGSICANHMNMAKFASPTDPGFERLVFGYLKYWVECLPAAVDLPPSSTVPPEALGAAPINLISNEEFNPQNTTPQNDTGQVIPPINASPHERCLESLQFPEMNLRYETVPIAYLGTCEWLSKHETYTTWVESNRGLLWIKGGAGTGKSTLLKHAIETYQPHQEGLIFSFFFHNRGSELQKTPLGLFRALLHQVMSKIPAALPEFVDLFQEKSKGPDGGWEWDLEEIKPFFARALIRVLKSRPVWLFIDALDECSNNGAPALVAYIKSLYNNLPPADGNMYPFHICYSCRPYPGLDRGGFEICPERENRQDIASFVQDLLFSYCVKSSNELLNLMSRRALGNFMWARLVADQVVEFSRSSQHQGDMELQIESIPVNLDSLYTDMLEGLGPASLRLFQWLCFSLYSMALDEWRWAIVLDPLGPHQSLAEYKSAEDYFEDDEDLERHLEALGGGFVEIVDAVRDPRGFRYLSNRPRIVQFVHQSVKDFFLTRGLAILEASLAAPGGRKFCGGGAEGAVEKTSSSASPERSASDISRFDDEVEDSGHAAEALVDENSSAKPFEDGSISKDDDSASAAENPVEETIGLGSVFTTSAYQRWAFLQTSTSKAFL</sequence>
<dbReference type="InterPro" id="IPR056884">
    <property type="entry name" value="NPHP3-like_N"/>
</dbReference>
<feature type="domain" description="NACHT" evidence="3">
    <location>
        <begin position="428"/>
        <end position="583"/>
    </location>
</feature>
<evidence type="ECO:0000256" key="1">
    <source>
        <dbReference type="ARBA" id="ARBA00022737"/>
    </source>
</evidence>
<keyword evidence="5" id="KW-1185">Reference proteome</keyword>
<dbReference type="InterPro" id="IPR027417">
    <property type="entry name" value="P-loop_NTPase"/>
</dbReference>
<feature type="compositionally biased region" description="Basic and acidic residues" evidence="2">
    <location>
        <begin position="850"/>
        <end position="861"/>
    </location>
</feature>
<evidence type="ECO:0000259" key="3">
    <source>
        <dbReference type="PROSITE" id="PS50837"/>
    </source>
</evidence>
<dbReference type="EMBL" id="JAANYQ010000001">
    <property type="protein sequence ID" value="KAF4126369.1"/>
    <property type="molecule type" value="Genomic_DNA"/>
</dbReference>
<dbReference type="OrthoDB" id="4897745at2759"/>
<gene>
    <name evidence="4" type="ORF">GMORB2_0105</name>
</gene>
<dbReference type="Gene3D" id="3.40.50.1820">
    <property type="entry name" value="alpha/beta hydrolase"/>
    <property type="match status" value="1"/>
</dbReference>
<dbReference type="PANTHER" id="PTHR10039:SF5">
    <property type="entry name" value="NACHT DOMAIN-CONTAINING PROTEIN"/>
    <property type="match status" value="1"/>
</dbReference>
<dbReference type="Pfam" id="PF24883">
    <property type="entry name" value="NPHP3_N"/>
    <property type="match status" value="1"/>
</dbReference>
<feature type="compositionally biased region" description="Basic and acidic residues" evidence="2">
    <location>
        <begin position="825"/>
        <end position="836"/>
    </location>
</feature>
<dbReference type="SUPFAM" id="SSF53474">
    <property type="entry name" value="alpha/beta-Hydrolases"/>
    <property type="match status" value="1"/>
</dbReference>
<feature type="region of interest" description="Disordered" evidence="2">
    <location>
        <begin position="1"/>
        <end position="28"/>
    </location>
</feature>
<dbReference type="InterPro" id="IPR007111">
    <property type="entry name" value="NACHT_NTPase"/>
</dbReference>
<dbReference type="RefSeq" id="XP_035325021.1">
    <property type="nucleotide sequence ID" value="XM_035462091.1"/>
</dbReference>
<evidence type="ECO:0000313" key="5">
    <source>
        <dbReference type="Proteomes" id="UP000749293"/>
    </source>
</evidence>
<dbReference type="SUPFAM" id="SSF52540">
    <property type="entry name" value="P-loop containing nucleoside triphosphate hydrolases"/>
    <property type="match status" value="1"/>
</dbReference>
<comment type="caution">
    <text evidence="4">The sequence shown here is derived from an EMBL/GenBank/DDBJ whole genome shotgun (WGS) entry which is preliminary data.</text>
</comment>
<dbReference type="PROSITE" id="PS50837">
    <property type="entry name" value="NACHT"/>
    <property type="match status" value="1"/>
</dbReference>
<proteinExistence type="predicted"/>
<feature type="compositionally biased region" description="Pro residues" evidence="2">
    <location>
        <begin position="1"/>
        <end position="11"/>
    </location>
</feature>
<feature type="compositionally biased region" description="Low complexity" evidence="2">
    <location>
        <begin position="101"/>
        <end position="113"/>
    </location>
</feature>
<protein>
    <submittedName>
        <fullName evidence="4">Ankyrin Repeat</fullName>
    </submittedName>
</protein>
<evidence type="ECO:0000256" key="2">
    <source>
        <dbReference type="SAM" id="MobiDB-lite"/>
    </source>
</evidence>
<dbReference type="PANTHER" id="PTHR10039">
    <property type="entry name" value="AMELOGENIN"/>
    <property type="match status" value="1"/>
</dbReference>
<organism evidence="4 5">
    <name type="scientific">Geosmithia morbida</name>
    <dbReference type="NCBI Taxonomy" id="1094350"/>
    <lineage>
        <taxon>Eukaryota</taxon>
        <taxon>Fungi</taxon>
        <taxon>Dikarya</taxon>
        <taxon>Ascomycota</taxon>
        <taxon>Pezizomycotina</taxon>
        <taxon>Sordariomycetes</taxon>
        <taxon>Hypocreomycetidae</taxon>
        <taxon>Hypocreales</taxon>
        <taxon>Bionectriaceae</taxon>
        <taxon>Geosmithia</taxon>
    </lineage>
</organism>
<evidence type="ECO:0000313" key="4">
    <source>
        <dbReference type="EMBL" id="KAF4126369.1"/>
    </source>
</evidence>
<accession>A0A9P4Z2S2</accession>
<feature type="region of interest" description="Disordered" evidence="2">
    <location>
        <begin position="804"/>
        <end position="871"/>
    </location>
</feature>
<feature type="compositionally biased region" description="Low complexity" evidence="2">
    <location>
        <begin position="812"/>
        <end position="824"/>
    </location>
</feature>
<dbReference type="Proteomes" id="UP000749293">
    <property type="component" value="Unassembled WGS sequence"/>
</dbReference>
<dbReference type="InterPro" id="IPR029058">
    <property type="entry name" value="AB_hydrolase_fold"/>
</dbReference>
<name>A0A9P4Z2S2_9HYPO</name>
<dbReference type="AlphaFoldDB" id="A0A9P4Z2S2"/>
<dbReference type="GeneID" id="55966335"/>
<feature type="region of interest" description="Disordered" evidence="2">
    <location>
        <begin position="98"/>
        <end position="129"/>
    </location>
</feature>
<reference evidence="4" key="1">
    <citation type="submission" date="2020-03" db="EMBL/GenBank/DDBJ databases">
        <title>Site-based positive gene gene selection in Geosmithia morbida across the United States reveals a broad range of putative effectors and factors for local host and environmental adapation.</title>
        <authorList>
            <person name="Onufrak A."/>
            <person name="Murdoch R.W."/>
            <person name="Gazis R."/>
            <person name="Huff M."/>
            <person name="Staton M."/>
            <person name="Klingeman W."/>
            <person name="Hadziabdic D."/>
        </authorList>
    </citation>
    <scope>NUCLEOTIDE SEQUENCE</scope>
    <source>
        <strain evidence="4">1262</strain>
    </source>
</reference>
<dbReference type="Gene3D" id="3.40.50.300">
    <property type="entry name" value="P-loop containing nucleotide triphosphate hydrolases"/>
    <property type="match status" value="1"/>
</dbReference>
<keyword evidence="1" id="KW-0677">Repeat</keyword>